<dbReference type="InterPro" id="IPR017932">
    <property type="entry name" value="GATase_2_dom"/>
</dbReference>
<dbReference type="Gene3D" id="3.60.20.10">
    <property type="entry name" value="Glutamine Phosphoribosylpyrophosphate, subunit 1, domain 1"/>
    <property type="match status" value="1"/>
</dbReference>
<dbReference type="Proteomes" id="UP000077521">
    <property type="component" value="Unassembled WGS sequence"/>
</dbReference>
<dbReference type="InterPro" id="IPR035584">
    <property type="entry name" value="PurF_N"/>
</dbReference>
<dbReference type="InterPro" id="IPR029057">
    <property type="entry name" value="PRTase-like"/>
</dbReference>
<accession>A0A177TDR3</accession>
<comment type="caution">
    <text evidence="9">The sequence shown here is derived from an EMBL/GenBank/DDBJ whole genome shotgun (WGS) entry which is preliminary data.</text>
</comment>
<evidence type="ECO:0000313" key="9">
    <source>
        <dbReference type="EMBL" id="KAE8260321.1"/>
    </source>
</evidence>
<dbReference type="InterPro" id="IPR029055">
    <property type="entry name" value="Ntn_hydrolases_N"/>
</dbReference>
<dbReference type="InterPro" id="IPR000836">
    <property type="entry name" value="PRTase_dom"/>
</dbReference>
<dbReference type="NCBIfam" id="TIGR01134">
    <property type="entry name" value="purF"/>
    <property type="match status" value="1"/>
</dbReference>
<comment type="pathway">
    <text evidence="1">Purine metabolism; IMP biosynthesis via de novo pathway; N(1)-(5-phospho-D-ribosyl)glycinamide from 5-phospho-alpha-D-ribose 1-diphosphate: step 1/2.</text>
</comment>
<dbReference type="HAMAP" id="MF_01931">
    <property type="entry name" value="PurF"/>
    <property type="match status" value="1"/>
</dbReference>
<dbReference type="EC" id="2.4.2.14" evidence="3"/>
<dbReference type="GO" id="GO:0004044">
    <property type="term" value="F:amidophosphoribosyltransferase activity"/>
    <property type="evidence" value="ECO:0007669"/>
    <property type="project" value="UniProtKB-EC"/>
</dbReference>
<dbReference type="CDD" id="cd06223">
    <property type="entry name" value="PRTases_typeI"/>
    <property type="match status" value="1"/>
</dbReference>
<evidence type="ECO:0000256" key="7">
    <source>
        <dbReference type="ARBA" id="ARBA00022962"/>
    </source>
</evidence>
<keyword evidence="4" id="KW-0328">Glycosyltransferase</keyword>
<dbReference type="Gene3D" id="3.40.50.2020">
    <property type="match status" value="1"/>
</dbReference>
<evidence type="ECO:0000256" key="6">
    <source>
        <dbReference type="ARBA" id="ARBA00022755"/>
    </source>
</evidence>
<proteinExistence type="inferred from homology"/>
<keyword evidence="10" id="KW-1185">Reference proteome</keyword>
<feature type="region of interest" description="Disordered" evidence="8">
    <location>
        <begin position="551"/>
        <end position="621"/>
    </location>
</feature>
<organism evidence="9 10">
    <name type="scientific">Tilletia indica</name>
    <dbReference type="NCBI Taxonomy" id="43049"/>
    <lineage>
        <taxon>Eukaryota</taxon>
        <taxon>Fungi</taxon>
        <taxon>Dikarya</taxon>
        <taxon>Basidiomycota</taxon>
        <taxon>Ustilaginomycotina</taxon>
        <taxon>Exobasidiomycetes</taxon>
        <taxon>Tilletiales</taxon>
        <taxon>Tilletiaceae</taxon>
        <taxon>Tilletia</taxon>
    </lineage>
</organism>
<dbReference type="SUPFAM" id="SSF53271">
    <property type="entry name" value="PRTase-like"/>
    <property type="match status" value="1"/>
</dbReference>
<dbReference type="SUPFAM" id="SSF56235">
    <property type="entry name" value="N-terminal nucleophile aminohydrolases (Ntn hydrolases)"/>
    <property type="match status" value="1"/>
</dbReference>
<gene>
    <name evidence="9" type="ORF">A4X13_0g419</name>
</gene>
<dbReference type="Pfam" id="PF00156">
    <property type="entry name" value="Pribosyltran"/>
    <property type="match status" value="1"/>
</dbReference>
<dbReference type="CDD" id="cd00715">
    <property type="entry name" value="GPATase_N"/>
    <property type="match status" value="1"/>
</dbReference>
<dbReference type="Pfam" id="PF13522">
    <property type="entry name" value="GATase_6"/>
    <property type="match status" value="1"/>
</dbReference>
<dbReference type="AlphaFoldDB" id="A0A177TDR3"/>
<dbReference type="GO" id="GO:0009113">
    <property type="term" value="P:purine nucleobase biosynthetic process"/>
    <property type="evidence" value="ECO:0007669"/>
    <property type="project" value="InterPro"/>
</dbReference>
<protein>
    <recommendedName>
        <fullName evidence="3">amidophosphoribosyltransferase</fullName>
        <ecNumber evidence="3">2.4.2.14</ecNumber>
    </recommendedName>
</protein>
<keyword evidence="6" id="KW-0658">Purine biosynthesis</keyword>
<dbReference type="InterPro" id="IPR005854">
    <property type="entry name" value="PurF"/>
</dbReference>
<evidence type="ECO:0000256" key="8">
    <source>
        <dbReference type="SAM" id="MobiDB-lite"/>
    </source>
</evidence>
<evidence type="ECO:0000256" key="3">
    <source>
        <dbReference type="ARBA" id="ARBA00011941"/>
    </source>
</evidence>
<comment type="similarity">
    <text evidence="2">In the C-terminal section; belongs to the purine/pyrimidine phosphoribosyltransferase family.</text>
</comment>
<evidence type="ECO:0000256" key="4">
    <source>
        <dbReference type="ARBA" id="ARBA00022676"/>
    </source>
</evidence>
<name>A0A177TDR3_9BASI</name>
<dbReference type="PROSITE" id="PS51278">
    <property type="entry name" value="GATASE_TYPE_2"/>
    <property type="match status" value="1"/>
</dbReference>
<reference evidence="9" key="2">
    <citation type="journal article" date="2019" name="IMA Fungus">
        <title>Genome sequencing and comparison of five Tilletia species to identify candidate genes for the detection of regulated species infecting wheat.</title>
        <authorList>
            <person name="Nguyen H.D.T."/>
            <person name="Sultana T."/>
            <person name="Kesanakurti P."/>
            <person name="Hambleton S."/>
        </authorList>
    </citation>
    <scope>NUCLEOTIDE SEQUENCE</scope>
    <source>
        <strain evidence="9">DAOMC 236416</strain>
    </source>
</reference>
<dbReference type="EMBL" id="LWDF02000013">
    <property type="protein sequence ID" value="KAE8260321.1"/>
    <property type="molecule type" value="Genomic_DNA"/>
</dbReference>
<reference evidence="9" key="1">
    <citation type="submission" date="2016-04" db="EMBL/GenBank/DDBJ databases">
        <authorList>
            <person name="Nguyen H.D."/>
            <person name="Samba Siva P."/>
            <person name="Cullis J."/>
            <person name="Levesque C.A."/>
            <person name="Hambleton S."/>
        </authorList>
    </citation>
    <scope>NUCLEOTIDE SEQUENCE</scope>
    <source>
        <strain evidence="9">DAOMC 236416</strain>
    </source>
</reference>
<keyword evidence="7" id="KW-0315">Glutamine amidotransferase</keyword>
<dbReference type="PANTHER" id="PTHR11907">
    <property type="entry name" value="AMIDOPHOSPHORIBOSYLTRANSFERASE"/>
    <property type="match status" value="1"/>
</dbReference>
<sequence length="621" mass="67775">MCGIVAILLAAQEQAAAPEINEALSLLQHRGQDAAGIVTCGHKGRFFQCKANGMVRDVFNVDSLARLQGSMGIGHVRYPTAGSSAHSEAQPFYVNSPYGIVFAHNGNLINTPELREYLDAEAHRHINTDSDSEVLLNIFANNLQATGKIRINEEDIFTAIFSLMKQARGGYACVAMLAGFGIIAFRDPHGIRPVGLCSRNSSVDLSKADASSSEGKDYCFTSESVVSDALGFEDFEDVKPGEAVIITRTAVSRRSFKDVHPQAAAALTFAPDIFEYVYFARPDSVLDGVSVYRSRMAMGDKLAEEVRRVLKEAGETVDVVIPVPDTSRVAALQVAQRLNIPYREGFVKNRYVGRTFIMPGQSVRRKNVRRKLNAMALEFAEKSVLLVDDSIVRGTTSKEIIQMARDAGARKVIMASCAPPIRHSNVYGIDMPSRHELVAHGRSESEVASYIQADLVIYQTLPDLIESVRQFNPSIERFDCSVFDGNYVTGGVDTKYLEQLEGVRSENAKIKANAQRVPVMAVVRPPGEGGQDPKINIKSEVEENVVLPNGNRLVNGGANGVEGSKGDASKLGGQTPPLVRTNSRRLHDHNEEEEEESKGRVSCNGPMNGADDIGLYNAWSR</sequence>
<dbReference type="GO" id="GO:0006189">
    <property type="term" value="P:'de novo' IMP biosynthetic process"/>
    <property type="evidence" value="ECO:0007669"/>
    <property type="project" value="UniProtKB-UniPathway"/>
</dbReference>
<evidence type="ECO:0000313" key="10">
    <source>
        <dbReference type="Proteomes" id="UP000077521"/>
    </source>
</evidence>
<keyword evidence="5" id="KW-0808">Transferase</keyword>
<evidence type="ECO:0000256" key="5">
    <source>
        <dbReference type="ARBA" id="ARBA00022679"/>
    </source>
</evidence>
<evidence type="ECO:0000256" key="1">
    <source>
        <dbReference type="ARBA" id="ARBA00005209"/>
    </source>
</evidence>
<evidence type="ECO:0000256" key="2">
    <source>
        <dbReference type="ARBA" id="ARBA00010138"/>
    </source>
</evidence>
<dbReference type="UniPathway" id="UPA00074">
    <property type="reaction ID" value="UER00124"/>
</dbReference>